<reference evidence="2 3" key="1">
    <citation type="submission" date="2022-04" db="EMBL/GenBank/DDBJ databases">
        <title>Human microbiome associated bacterial genomes.</title>
        <authorList>
            <person name="Sandstrom S."/>
            <person name="Salamzade R."/>
            <person name="Kalan L.R."/>
        </authorList>
    </citation>
    <scope>NUCLEOTIDE SEQUENCE [LARGE SCALE GENOMIC DNA]</scope>
    <source>
        <strain evidence="3">p3-SID767</strain>
    </source>
</reference>
<comment type="caution">
    <text evidence="2">The sequence shown here is derived from an EMBL/GenBank/DDBJ whole genome shotgun (WGS) entry which is preliminary data.</text>
</comment>
<gene>
    <name evidence="2" type="ORF">M3B43_11665</name>
</gene>
<accession>A0ABT2HTE4</accession>
<organism evidence="2 3">
    <name type="scientific">Nesterenkonia massiliensis</name>
    <dbReference type="NCBI Taxonomy" id="1232429"/>
    <lineage>
        <taxon>Bacteria</taxon>
        <taxon>Bacillati</taxon>
        <taxon>Actinomycetota</taxon>
        <taxon>Actinomycetes</taxon>
        <taxon>Micrococcales</taxon>
        <taxon>Micrococcaceae</taxon>
        <taxon>Nesterenkonia</taxon>
    </lineage>
</organism>
<dbReference type="EMBL" id="JALXMO010000053">
    <property type="protein sequence ID" value="MCT1607960.1"/>
    <property type="molecule type" value="Genomic_DNA"/>
</dbReference>
<feature type="domain" description="TadE-like" evidence="1">
    <location>
        <begin position="1"/>
        <end position="35"/>
    </location>
</feature>
<dbReference type="Proteomes" id="UP001205046">
    <property type="component" value="Unassembled WGS sequence"/>
</dbReference>
<proteinExistence type="predicted"/>
<protein>
    <submittedName>
        <fullName evidence="2">Pilus assembly protein</fullName>
    </submittedName>
</protein>
<evidence type="ECO:0000313" key="2">
    <source>
        <dbReference type="EMBL" id="MCT1607960.1"/>
    </source>
</evidence>
<name>A0ABT2HTE4_9MICC</name>
<evidence type="ECO:0000259" key="1">
    <source>
        <dbReference type="Pfam" id="PF07811"/>
    </source>
</evidence>
<keyword evidence="3" id="KW-1185">Reference proteome</keyword>
<dbReference type="Pfam" id="PF07811">
    <property type="entry name" value="TadE"/>
    <property type="match status" value="1"/>
</dbReference>
<sequence>MVAGLLVMLCLIVIQFAGMIHVRNTLIDAASTGARFGALADRTAEDGVERTQQLITSAVSGRYVQDISHSYSSENGEGRILEIRVRAQVPVLGVLGGLGEVEVSGSAYEFP</sequence>
<evidence type="ECO:0000313" key="3">
    <source>
        <dbReference type="Proteomes" id="UP001205046"/>
    </source>
</evidence>
<dbReference type="InterPro" id="IPR012495">
    <property type="entry name" value="TadE-like_dom"/>
</dbReference>